<gene>
    <name evidence="1" type="ORF">C484_12071</name>
</gene>
<sequence>MSVHIECDACGCAHTIPDRTFDPEFSRTVCPNCGGESYTVRRTELGWHPP</sequence>
<name>L9ZWS8_9EURY</name>
<keyword evidence="2" id="KW-1185">Reference proteome</keyword>
<proteinExistence type="predicted"/>
<evidence type="ECO:0000313" key="1">
    <source>
        <dbReference type="EMBL" id="ELY90960.1"/>
    </source>
</evidence>
<evidence type="ECO:0000313" key="2">
    <source>
        <dbReference type="Proteomes" id="UP000011648"/>
    </source>
</evidence>
<dbReference type="OrthoDB" id="159847at2157"/>
<organism evidence="1 2">
    <name type="scientific">Natrialba taiwanensis DSM 12281</name>
    <dbReference type="NCBI Taxonomy" id="1230458"/>
    <lineage>
        <taxon>Archaea</taxon>
        <taxon>Methanobacteriati</taxon>
        <taxon>Methanobacteriota</taxon>
        <taxon>Stenosarchaea group</taxon>
        <taxon>Halobacteria</taxon>
        <taxon>Halobacteriales</taxon>
        <taxon>Natrialbaceae</taxon>
        <taxon>Natrialba</taxon>
    </lineage>
</organism>
<dbReference type="EMBL" id="AOIL01000042">
    <property type="protein sequence ID" value="ELY90960.1"/>
    <property type="molecule type" value="Genomic_DNA"/>
</dbReference>
<dbReference type="PATRIC" id="fig|1230458.4.peg.2428"/>
<protein>
    <recommendedName>
        <fullName evidence="3">Small CPxCG-related zinc finger protein</fullName>
    </recommendedName>
</protein>
<evidence type="ECO:0008006" key="3">
    <source>
        <dbReference type="Google" id="ProtNLM"/>
    </source>
</evidence>
<dbReference type="Proteomes" id="UP000011648">
    <property type="component" value="Unassembled WGS sequence"/>
</dbReference>
<accession>L9ZWS8</accession>
<dbReference type="AlphaFoldDB" id="L9ZWS8"/>
<comment type="caution">
    <text evidence="1">The sequence shown here is derived from an EMBL/GenBank/DDBJ whole genome shotgun (WGS) entry which is preliminary data.</text>
</comment>
<reference evidence="1 2" key="1">
    <citation type="journal article" date="2014" name="PLoS Genet.">
        <title>Phylogenetically driven sequencing of extremely halophilic archaea reveals strategies for static and dynamic osmo-response.</title>
        <authorList>
            <person name="Becker E.A."/>
            <person name="Seitzer P.M."/>
            <person name="Tritt A."/>
            <person name="Larsen D."/>
            <person name="Krusor M."/>
            <person name="Yao A.I."/>
            <person name="Wu D."/>
            <person name="Madern D."/>
            <person name="Eisen J.A."/>
            <person name="Darling A.E."/>
            <person name="Facciotti M.T."/>
        </authorList>
    </citation>
    <scope>NUCLEOTIDE SEQUENCE [LARGE SCALE GENOMIC DNA]</scope>
    <source>
        <strain evidence="1 2">DSM 12281</strain>
    </source>
</reference>
<dbReference type="RefSeq" id="WP_006826144.1">
    <property type="nucleotide sequence ID" value="NZ_AOIL01000042.1"/>
</dbReference>